<protein>
    <submittedName>
        <fullName evidence="1">Uncharacterized protein</fullName>
    </submittedName>
</protein>
<evidence type="ECO:0000313" key="1">
    <source>
        <dbReference type="EMBL" id="GAA0169592.1"/>
    </source>
</evidence>
<dbReference type="Proteomes" id="UP001454036">
    <property type="component" value="Unassembled WGS sequence"/>
</dbReference>
<gene>
    <name evidence="1" type="ORF">LIER_40791</name>
</gene>
<sequence>MRQPRALHGCSPFFTPSLSHEGNLLGFLRSISSFSSPWFDFLSIFFMWEAPLKTRPWGLTASNISSPLLIPLDLAYSPGCKKFHFQMKSRDDDPQTMILKAVSMGWPMRPLYEVFVISTTVNDALIVDILGASPMITSSSVIPTR</sequence>
<name>A0AAV3R3R3_LITER</name>
<accession>A0AAV3R3R3</accession>
<comment type="caution">
    <text evidence="1">The sequence shown here is derived from an EMBL/GenBank/DDBJ whole genome shotgun (WGS) entry which is preliminary data.</text>
</comment>
<proteinExistence type="predicted"/>
<organism evidence="1 2">
    <name type="scientific">Lithospermum erythrorhizon</name>
    <name type="common">Purple gromwell</name>
    <name type="synonym">Lithospermum officinale var. erythrorhizon</name>
    <dbReference type="NCBI Taxonomy" id="34254"/>
    <lineage>
        <taxon>Eukaryota</taxon>
        <taxon>Viridiplantae</taxon>
        <taxon>Streptophyta</taxon>
        <taxon>Embryophyta</taxon>
        <taxon>Tracheophyta</taxon>
        <taxon>Spermatophyta</taxon>
        <taxon>Magnoliopsida</taxon>
        <taxon>eudicotyledons</taxon>
        <taxon>Gunneridae</taxon>
        <taxon>Pentapetalae</taxon>
        <taxon>asterids</taxon>
        <taxon>lamiids</taxon>
        <taxon>Boraginales</taxon>
        <taxon>Boraginaceae</taxon>
        <taxon>Boraginoideae</taxon>
        <taxon>Lithospermeae</taxon>
        <taxon>Lithospermum</taxon>
    </lineage>
</organism>
<dbReference type="EMBL" id="BAABME010024146">
    <property type="protein sequence ID" value="GAA0169592.1"/>
    <property type="molecule type" value="Genomic_DNA"/>
</dbReference>
<evidence type="ECO:0000313" key="2">
    <source>
        <dbReference type="Proteomes" id="UP001454036"/>
    </source>
</evidence>
<reference evidence="1 2" key="1">
    <citation type="submission" date="2024-01" db="EMBL/GenBank/DDBJ databases">
        <title>The complete chloroplast genome sequence of Lithospermum erythrorhizon: insights into the phylogenetic relationship among Boraginaceae species and the maternal lineages of purple gromwells.</title>
        <authorList>
            <person name="Okada T."/>
            <person name="Watanabe K."/>
        </authorList>
    </citation>
    <scope>NUCLEOTIDE SEQUENCE [LARGE SCALE GENOMIC DNA]</scope>
</reference>
<keyword evidence="2" id="KW-1185">Reference proteome</keyword>
<dbReference type="AlphaFoldDB" id="A0AAV3R3R3"/>